<protein>
    <submittedName>
        <fullName evidence="3">Uncharacterized protein</fullName>
    </submittedName>
</protein>
<proteinExistence type="predicted"/>
<dbReference type="OrthoDB" id="1883964at2759"/>
<feature type="region of interest" description="Disordered" evidence="2">
    <location>
        <begin position="1"/>
        <end position="528"/>
    </location>
</feature>
<feature type="region of interest" description="Disordered" evidence="2">
    <location>
        <begin position="1259"/>
        <end position="1287"/>
    </location>
</feature>
<reference evidence="3 4" key="1">
    <citation type="submission" date="2018-03" db="EMBL/GenBank/DDBJ databases">
        <title>Genomes of Pezizomycetes fungi and the evolution of truffles.</title>
        <authorList>
            <person name="Murat C."/>
            <person name="Payen T."/>
            <person name="Noel B."/>
            <person name="Kuo A."/>
            <person name="Martin F.M."/>
        </authorList>
    </citation>
    <scope>NUCLEOTIDE SEQUENCE [LARGE SCALE GENOMIC DNA]</scope>
    <source>
        <strain evidence="3">091103-1</strain>
    </source>
</reference>
<feature type="region of interest" description="Disordered" evidence="2">
    <location>
        <begin position="621"/>
        <end position="861"/>
    </location>
</feature>
<evidence type="ECO:0000256" key="1">
    <source>
        <dbReference type="SAM" id="Coils"/>
    </source>
</evidence>
<dbReference type="Proteomes" id="UP000246991">
    <property type="component" value="Unassembled WGS sequence"/>
</dbReference>
<feature type="compositionally biased region" description="Low complexity" evidence="2">
    <location>
        <begin position="1"/>
        <end position="12"/>
    </location>
</feature>
<feature type="compositionally biased region" description="Polar residues" evidence="2">
    <location>
        <begin position="389"/>
        <end position="404"/>
    </location>
</feature>
<keyword evidence="4" id="KW-1185">Reference proteome</keyword>
<dbReference type="PANTHER" id="PTHR35310">
    <property type="entry name" value="CELL WALL INTEGRITY/STRESS RESPONSE COMPONENT-LIKE PROTEIN"/>
    <property type="match status" value="1"/>
</dbReference>
<gene>
    <name evidence="3" type="ORF">C7212DRAFT_363437</name>
</gene>
<feature type="compositionally biased region" description="Pro residues" evidence="2">
    <location>
        <begin position="463"/>
        <end position="472"/>
    </location>
</feature>
<feature type="compositionally biased region" description="Low complexity" evidence="2">
    <location>
        <begin position="473"/>
        <end position="495"/>
    </location>
</feature>
<evidence type="ECO:0000313" key="3">
    <source>
        <dbReference type="EMBL" id="PWW76186.1"/>
    </source>
</evidence>
<comment type="caution">
    <text evidence="3">The sequence shown here is derived from an EMBL/GenBank/DDBJ whole genome shotgun (WGS) entry which is preliminary data.</text>
</comment>
<dbReference type="STRING" id="42249.A0A317SRY2"/>
<organism evidence="3 4">
    <name type="scientific">Tuber magnatum</name>
    <name type="common">white Piedmont truffle</name>
    <dbReference type="NCBI Taxonomy" id="42249"/>
    <lineage>
        <taxon>Eukaryota</taxon>
        <taxon>Fungi</taxon>
        <taxon>Dikarya</taxon>
        <taxon>Ascomycota</taxon>
        <taxon>Pezizomycotina</taxon>
        <taxon>Pezizomycetes</taxon>
        <taxon>Pezizales</taxon>
        <taxon>Tuberaceae</taxon>
        <taxon>Tuber</taxon>
    </lineage>
</organism>
<sequence length="1348" mass="148499">MTPGSAAGYGSQQSGGTGTVQSPSENHVAYIPPSLSGAGVTAYQPVNTNPAPGVYVPPPPENVPAWGTVQPDGPKKFKYTPPVLHPEFGGVPGGGQYPPGPQQQQYQQAPQQQYPPNFQQSQQQPPPPPPPPPPVTSQQESWQQQQQPDQYQQPAQKYEQQSQLQPQQQHEQPQQQYGLQPQGPDPQVQAPPHTDPHRPVAPLRVLESQYTQRFDHLEQSQSTPTPPPPQAPAPSAYHNHFSQQQQQQQRISSPTPPPAPQQKNTIPPITGASVFSGPSDISGWEHYGSAADDEVSLASRPETPEIAEIGGTPTHVSGGYYSDQGGNPGFVSPPPPPHKVAAGLQKTQRPGSVIGGHAPPGRVMTPQQHPQRIMTPQEYQMHQPLQRIMTPQHQILQPPQRNATPQHQQQHAPQPPPNIHQQPDTHQWQQQPERIMTPQQQPPPPQSSSQGTCVEQVPGGWPQDPPQQPPQQPAQQTTQKPAQQSQYQHQQQQQPSQPPPQPSYEPVQTQQLVAPTQPKEEPNPLDSLEQFYADSIQRFIDMIQAEVVATSDEDKLRIFTEFMEKEYFIRGERYPNALGDIPSRQGSVFGGMKNPDGPVGVPSVEKTPEISNKEAASDVFVPPLFGGQHHTPQNQPHPPNIPSPIYEVAYQAPQQEEPKPPERVEAYQPFRPGAAPPNPQQPVEDPPVGNDGYKAFNPAVHGPPLHQGYVPFRPNESASPPAKSVTPGNGTYAPYKAPATRPGSRPASSGSDFVAYDTKRASIIDNRGPQPQPKRSSVIYNQPSRPQTMAPPVGGRPTEFGPPRHAPTAVDTGPYQAYVTPSANYRSPTRARPPDFTPEPEEKYPGGSEESFTPSQDVDLDELKLGPTPAPPILGLSTPVTVNPLSTILPATRFHKTSSTSVLDDIKKTIDEVGEDFSFIEKINIAYADASKERLEKLEEERRARQEEHQEYTDRLFADNEIGYGDIGDMDEAFNAEEAKRRCNEEETEWEKYRDEVFQKVYDKTQEGIKGLMDKHFQTINSLRDAVSGKERWTKIEGLELTDLLEGLILLRGYIERRHEKVQVAILERDRRYRRIVIQPLQVSGNFSKMKSMEKHFDESEKKTILEAAKQKFSRTFQLMETIEESIERGLTAELNYTEELTQAVTPLLTNPLRTASFKVDLLHTLELLSTLKEKSIKFMKAFHSASLLMNESTAEVGIAEGRKKSEVAKERLSSDEEAEKELRERVGVVNGDWAVMEGGVRGVLEMLKDVSEEGAVVPGGGRVNLSGRHRGANSGNPPNHSAGGEEMSALERAKMRNRGGGSGSGIISSKLCFVAVVVGNCSAFSANLSVASNSRDPVSLANQATFA</sequence>
<accession>A0A317SRY2</accession>
<name>A0A317SRY2_9PEZI</name>
<evidence type="ECO:0000256" key="2">
    <source>
        <dbReference type="SAM" id="MobiDB-lite"/>
    </source>
</evidence>
<evidence type="ECO:0000313" key="4">
    <source>
        <dbReference type="Proteomes" id="UP000246991"/>
    </source>
</evidence>
<feature type="coiled-coil region" evidence="1">
    <location>
        <begin position="928"/>
        <end position="996"/>
    </location>
</feature>
<feature type="compositionally biased region" description="Basic and acidic residues" evidence="2">
    <location>
        <begin position="656"/>
        <end position="665"/>
    </location>
</feature>
<dbReference type="EMBL" id="PYWC01000036">
    <property type="protein sequence ID" value="PWW76186.1"/>
    <property type="molecule type" value="Genomic_DNA"/>
</dbReference>
<feature type="compositionally biased region" description="Low complexity" evidence="2">
    <location>
        <begin position="102"/>
        <end position="123"/>
    </location>
</feature>
<feature type="compositionally biased region" description="Low complexity" evidence="2">
    <location>
        <begin position="419"/>
        <end position="432"/>
    </location>
</feature>
<feature type="compositionally biased region" description="Polar residues" evidence="2">
    <location>
        <begin position="773"/>
        <end position="787"/>
    </location>
</feature>
<keyword evidence="1" id="KW-0175">Coiled coil</keyword>
<feature type="compositionally biased region" description="Low complexity" evidence="2">
    <location>
        <begin position="138"/>
        <end position="187"/>
    </location>
</feature>
<dbReference type="PANTHER" id="PTHR35310:SF1">
    <property type="entry name" value="CELL WALL INTEGRITY_STRESS RESPONSE COMPONENT-LIKE PROTEIN"/>
    <property type="match status" value="1"/>
</dbReference>
<feature type="compositionally biased region" description="Pro residues" evidence="2">
    <location>
        <begin position="124"/>
        <end position="135"/>
    </location>
</feature>